<dbReference type="GO" id="GO:0006952">
    <property type="term" value="P:defense response"/>
    <property type="evidence" value="ECO:0007669"/>
    <property type="project" value="UniProtKB-KW"/>
</dbReference>
<dbReference type="SMART" id="SM00380">
    <property type="entry name" value="AP2"/>
    <property type="match status" value="1"/>
</dbReference>
<keyword evidence="10" id="KW-1185">Reference proteome</keyword>
<evidence type="ECO:0000256" key="5">
    <source>
        <dbReference type="ARBA" id="ARBA00023163"/>
    </source>
</evidence>
<dbReference type="Gene3D" id="3.30.730.10">
    <property type="entry name" value="AP2/ERF domain"/>
    <property type="match status" value="1"/>
</dbReference>
<keyword evidence="5" id="KW-0804">Transcription</keyword>
<evidence type="ECO:0000256" key="7">
    <source>
        <dbReference type="SAM" id="MobiDB-lite"/>
    </source>
</evidence>
<dbReference type="PROSITE" id="PS51032">
    <property type="entry name" value="AP2_ERF"/>
    <property type="match status" value="1"/>
</dbReference>
<name>A0A8X8WHY3_SALSN</name>
<dbReference type="InterPro" id="IPR050913">
    <property type="entry name" value="AP2/ERF_ERF"/>
</dbReference>
<evidence type="ECO:0000256" key="2">
    <source>
        <dbReference type="ARBA" id="ARBA00022821"/>
    </source>
</evidence>
<keyword evidence="2" id="KW-0611">Plant defense</keyword>
<proteinExistence type="predicted"/>
<feature type="domain" description="AP2/ERF" evidence="8">
    <location>
        <begin position="118"/>
        <end position="175"/>
    </location>
</feature>
<dbReference type="GO" id="GO:0005634">
    <property type="term" value="C:nucleus"/>
    <property type="evidence" value="ECO:0007669"/>
    <property type="project" value="UniProtKB-SubCell"/>
</dbReference>
<reference evidence="9" key="1">
    <citation type="submission" date="2018-01" db="EMBL/GenBank/DDBJ databases">
        <authorList>
            <person name="Mao J.F."/>
        </authorList>
    </citation>
    <scope>NUCLEOTIDE SEQUENCE</scope>
    <source>
        <strain evidence="9">Huo1</strain>
        <tissue evidence="9">Leaf</tissue>
    </source>
</reference>
<evidence type="ECO:0000313" key="9">
    <source>
        <dbReference type="EMBL" id="KAG6395031.1"/>
    </source>
</evidence>
<organism evidence="9">
    <name type="scientific">Salvia splendens</name>
    <name type="common">Scarlet sage</name>
    <dbReference type="NCBI Taxonomy" id="180675"/>
    <lineage>
        <taxon>Eukaryota</taxon>
        <taxon>Viridiplantae</taxon>
        <taxon>Streptophyta</taxon>
        <taxon>Embryophyta</taxon>
        <taxon>Tracheophyta</taxon>
        <taxon>Spermatophyta</taxon>
        <taxon>Magnoliopsida</taxon>
        <taxon>eudicotyledons</taxon>
        <taxon>Gunneridae</taxon>
        <taxon>Pentapetalae</taxon>
        <taxon>asterids</taxon>
        <taxon>lamiids</taxon>
        <taxon>Lamiales</taxon>
        <taxon>Lamiaceae</taxon>
        <taxon>Nepetoideae</taxon>
        <taxon>Mentheae</taxon>
        <taxon>Salviinae</taxon>
        <taxon>Salvia</taxon>
        <taxon>Salvia subgen. Calosphace</taxon>
        <taxon>core Calosphace</taxon>
    </lineage>
</organism>
<dbReference type="EMBL" id="PNBA02000017">
    <property type="protein sequence ID" value="KAG6395031.1"/>
    <property type="molecule type" value="Genomic_DNA"/>
</dbReference>
<feature type="region of interest" description="Disordered" evidence="7">
    <location>
        <begin position="72"/>
        <end position="122"/>
    </location>
</feature>
<gene>
    <name evidence="9" type="ORF">SASPL_145622</name>
</gene>
<keyword evidence="6" id="KW-0539">Nucleus</keyword>
<accession>A0A8X8WHY3</accession>
<evidence type="ECO:0000256" key="6">
    <source>
        <dbReference type="ARBA" id="ARBA00023242"/>
    </source>
</evidence>
<sequence>MTSKYLPIKYSEHKNVTTKRLQCGGGAAPCHAPRVVRIFVTDGDATDSSGDESDYTCGRQVRRHINEIRLERAHHCGHQAPVRRRAGDRENAGKSGAKKKNKRPPAPLPAAESGEGRKFRGVRRRPWGKWSAEIRDPARRARVWLGTFGTAEEAAMAYDKAAIEIRGHNAVTNFMRAPPERASPESTKYSDNVEIIDGGGGSPISVLGLYGNDVKNEYEVSREESLPLDDDYDSLLEHFDFDDLPLICDDISVSKLEIDDFGSLAWDFGSLI</sequence>
<feature type="compositionally biased region" description="Basic residues" evidence="7">
    <location>
        <begin position="75"/>
        <end position="84"/>
    </location>
</feature>
<dbReference type="PANTHER" id="PTHR31194:SF140">
    <property type="entry name" value="ETHYLENE-RESPONSIVE TRANSCRIPTION FACTOR CRF2"/>
    <property type="match status" value="1"/>
</dbReference>
<evidence type="ECO:0000256" key="3">
    <source>
        <dbReference type="ARBA" id="ARBA00023015"/>
    </source>
</evidence>
<dbReference type="AlphaFoldDB" id="A0A8X8WHY3"/>
<comment type="subcellular location">
    <subcellularLocation>
        <location evidence="1">Nucleus</location>
    </subcellularLocation>
</comment>
<dbReference type="Pfam" id="PF00847">
    <property type="entry name" value="AP2"/>
    <property type="match status" value="1"/>
</dbReference>
<dbReference type="FunFam" id="3.30.730.10:FF:000001">
    <property type="entry name" value="Ethylene-responsive transcription factor 2"/>
    <property type="match status" value="1"/>
</dbReference>
<dbReference type="OrthoDB" id="610645at2759"/>
<dbReference type="CDD" id="cd00018">
    <property type="entry name" value="AP2"/>
    <property type="match status" value="1"/>
</dbReference>
<evidence type="ECO:0000256" key="4">
    <source>
        <dbReference type="ARBA" id="ARBA00023125"/>
    </source>
</evidence>
<dbReference type="Proteomes" id="UP000298416">
    <property type="component" value="Unassembled WGS sequence"/>
</dbReference>
<dbReference type="InterPro" id="IPR016177">
    <property type="entry name" value="DNA-bd_dom_sf"/>
</dbReference>
<keyword evidence="3" id="KW-0805">Transcription regulation</keyword>
<reference evidence="9" key="2">
    <citation type="submission" date="2020-08" db="EMBL/GenBank/DDBJ databases">
        <title>Plant Genome Project.</title>
        <authorList>
            <person name="Zhang R.-G."/>
        </authorList>
    </citation>
    <scope>NUCLEOTIDE SEQUENCE</scope>
    <source>
        <strain evidence="9">Huo1</strain>
        <tissue evidence="9">Leaf</tissue>
    </source>
</reference>
<protein>
    <recommendedName>
        <fullName evidence="8">AP2/ERF domain-containing protein</fullName>
    </recommendedName>
</protein>
<dbReference type="InterPro" id="IPR001471">
    <property type="entry name" value="AP2/ERF_dom"/>
</dbReference>
<dbReference type="InterPro" id="IPR036955">
    <property type="entry name" value="AP2/ERF_dom_sf"/>
</dbReference>
<evidence type="ECO:0000259" key="8">
    <source>
        <dbReference type="PROSITE" id="PS51032"/>
    </source>
</evidence>
<dbReference type="PANTHER" id="PTHR31194">
    <property type="entry name" value="SHN SHINE , DNA BINDING / TRANSCRIPTION FACTOR"/>
    <property type="match status" value="1"/>
</dbReference>
<comment type="caution">
    <text evidence="9">The sequence shown here is derived from an EMBL/GenBank/DDBJ whole genome shotgun (WGS) entry which is preliminary data.</text>
</comment>
<dbReference type="SUPFAM" id="SSF54171">
    <property type="entry name" value="DNA-binding domain"/>
    <property type="match status" value="1"/>
</dbReference>
<dbReference type="PRINTS" id="PR00367">
    <property type="entry name" value="ETHRSPELEMNT"/>
</dbReference>
<evidence type="ECO:0000313" key="10">
    <source>
        <dbReference type="Proteomes" id="UP000298416"/>
    </source>
</evidence>
<keyword evidence="4" id="KW-0238">DNA-binding</keyword>
<evidence type="ECO:0000256" key="1">
    <source>
        <dbReference type="ARBA" id="ARBA00004123"/>
    </source>
</evidence>
<dbReference type="GO" id="GO:0003677">
    <property type="term" value="F:DNA binding"/>
    <property type="evidence" value="ECO:0007669"/>
    <property type="project" value="UniProtKB-KW"/>
</dbReference>
<dbReference type="GO" id="GO:0003700">
    <property type="term" value="F:DNA-binding transcription factor activity"/>
    <property type="evidence" value="ECO:0007669"/>
    <property type="project" value="InterPro"/>
</dbReference>